<dbReference type="EMBL" id="QPJC01000002">
    <property type="protein sequence ID" value="RCW45840.1"/>
    <property type="molecule type" value="Genomic_DNA"/>
</dbReference>
<dbReference type="Gene3D" id="3.50.50.60">
    <property type="entry name" value="FAD/NAD(P)-binding domain"/>
    <property type="match status" value="2"/>
</dbReference>
<dbReference type="InterPro" id="IPR023753">
    <property type="entry name" value="FAD/NAD-binding_dom"/>
</dbReference>
<dbReference type="Pfam" id="PF14759">
    <property type="entry name" value="Reductase_C"/>
    <property type="match status" value="1"/>
</dbReference>
<dbReference type="InterPro" id="IPR036188">
    <property type="entry name" value="FAD/NAD-bd_sf"/>
</dbReference>
<dbReference type="PANTHER" id="PTHR43557:SF2">
    <property type="entry name" value="RIESKE DOMAIN-CONTAINING PROTEIN-RELATED"/>
    <property type="match status" value="1"/>
</dbReference>
<comment type="cofactor">
    <cofactor evidence="1">
        <name>FAD</name>
        <dbReference type="ChEBI" id="CHEBI:57692"/>
    </cofactor>
</comment>
<dbReference type="SUPFAM" id="SSF55424">
    <property type="entry name" value="FAD/NAD-linked reductases, dimerisation (C-terminal) domain"/>
    <property type="match status" value="1"/>
</dbReference>
<proteinExistence type="predicted"/>
<name>A0A368VWV4_9ACTN</name>
<dbReference type="RefSeq" id="WP_114451709.1">
    <property type="nucleotide sequence ID" value="NZ_QPJC01000002.1"/>
</dbReference>
<keyword evidence="8" id="KW-1185">Reference proteome</keyword>
<dbReference type="Pfam" id="PF07992">
    <property type="entry name" value="Pyr_redox_2"/>
    <property type="match status" value="1"/>
</dbReference>
<dbReference type="GO" id="GO:0051213">
    <property type="term" value="F:dioxygenase activity"/>
    <property type="evidence" value="ECO:0007669"/>
    <property type="project" value="UniProtKB-KW"/>
</dbReference>
<comment type="caution">
    <text evidence="7">The sequence shown here is derived from an EMBL/GenBank/DDBJ whole genome shotgun (WGS) entry which is preliminary data.</text>
</comment>
<feature type="domain" description="Reductase C-terminal" evidence="6">
    <location>
        <begin position="319"/>
        <end position="402"/>
    </location>
</feature>
<keyword evidence="7" id="KW-0223">Dioxygenase</keyword>
<gene>
    <name evidence="7" type="ORF">DFQ14_102141</name>
</gene>
<reference evidence="7 8" key="1">
    <citation type="submission" date="2018-07" db="EMBL/GenBank/DDBJ databases">
        <title>Genomic Encyclopedia of Type Strains, Phase III (KMG-III): the genomes of soil and plant-associated and newly described type strains.</title>
        <authorList>
            <person name="Whitman W."/>
        </authorList>
    </citation>
    <scope>NUCLEOTIDE SEQUENCE [LARGE SCALE GENOMIC DNA]</scope>
    <source>
        <strain evidence="7 8">CECT 8575</strain>
    </source>
</reference>
<dbReference type="PRINTS" id="PR00368">
    <property type="entry name" value="FADPNR"/>
</dbReference>
<dbReference type="Gene3D" id="3.30.390.30">
    <property type="match status" value="1"/>
</dbReference>
<keyword evidence="3" id="KW-0274">FAD</keyword>
<dbReference type="PANTHER" id="PTHR43557">
    <property type="entry name" value="APOPTOSIS-INDUCING FACTOR 1"/>
    <property type="match status" value="1"/>
</dbReference>
<evidence type="ECO:0000256" key="4">
    <source>
        <dbReference type="ARBA" id="ARBA00023002"/>
    </source>
</evidence>
<dbReference type="OrthoDB" id="4475657at2"/>
<dbReference type="Proteomes" id="UP000253495">
    <property type="component" value="Unassembled WGS sequence"/>
</dbReference>
<keyword evidence="2" id="KW-0285">Flavoprotein</keyword>
<dbReference type="GO" id="GO:0005737">
    <property type="term" value="C:cytoplasm"/>
    <property type="evidence" value="ECO:0007669"/>
    <property type="project" value="TreeGrafter"/>
</dbReference>
<keyword evidence="4" id="KW-0560">Oxidoreductase</keyword>
<feature type="domain" description="FAD/NAD(P)-binding" evidence="5">
    <location>
        <begin position="4"/>
        <end position="299"/>
    </location>
</feature>
<evidence type="ECO:0000259" key="5">
    <source>
        <dbReference type="Pfam" id="PF07992"/>
    </source>
</evidence>
<dbReference type="InterPro" id="IPR050446">
    <property type="entry name" value="FAD-oxidoreductase/Apoptosis"/>
</dbReference>
<dbReference type="PRINTS" id="PR00411">
    <property type="entry name" value="PNDRDTASEI"/>
</dbReference>
<evidence type="ECO:0000313" key="7">
    <source>
        <dbReference type="EMBL" id="RCW45840.1"/>
    </source>
</evidence>
<evidence type="ECO:0000256" key="2">
    <source>
        <dbReference type="ARBA" id="ARBA00022630"/>
    </source>
</evidence>
<evidence type="ECO:0000256" key="1">
    <source>
        <dbReference type="ARBA" id="ARBA00001974"/>
    </source>
</evidence>
<dbReference type="AlphaFoldDB" id="A0A368VWV4"/>
<sequence>MPHTVVTIGAGQAAAVAARTLRRRGHDGPIVLVGDEKYRPYQRPPLSKEYLSGEQEPEDGFLLDEQWCADHDIELRLGVRAARLDTTQQCVELEDGSRIPGDGILIATGSRARRLPGVEGDRIVYLRDLDDAARLRGYLQPGSRVVLVGAGFIGSEVASTARSAGADVTMLEQLDVPLEPVLGREMGEVCARLHRDHEVDLRTGEVVESVTETPDGVTVRTRRGTVVDGDVIVIGIGTVPNIEVAERSGIAVDDHGVLVDEYCRTNIDGVFAAGDITSHWHPLFGRRLRVEHFDNANKQSMAAAKNMLGRTTVFDDPHWFWSDQYDLSLQYAGHAERWDEVVVRGSVEALDFVAFYLDAGVVRAAFSVERGAEMYLAKELIAAQARADPAKLRDEDIDLAALVS</sequence>
<dbReference type="GO" id="GO:0016651">
    <property type="term" value="F:oxidoreductase activity, acting on NAD(P)H"/>
    <property type="evidence" value="ECO:0007669"/>
    <property type="project" value="TreeGrafter"/>
</dbReference>
<evidence type="ECO:0000259" key="6">
    <source>
        <dbReference type="Pfam" id="PF14759"/>
    </source>
</evidence>
<dbReference type="SUPFAM" id="SSF51905">
    <property type="entry name" value="FAD/NAD(P)-binding domain"/>
    <property type="match status" value="1"/>
</dbReference>
<accession>A0A368VWV4</accession>
<evidence type="ECO:0000256" key="3">
    <source>
        <dbReference type="ARBA" id="ARBA00022827"/>
    </source>
</evidence>
<evidence type="ECO:0000313" key="8">
    <source>
        <dbReference type="Proteomes" id="UP000253495"/>
    </source>
</evidence>
<protein>
    <submittedName>
        <fullName evidence="7">3-phenylpropionate/trans-cinnamate dioxygenase ferredoxin reductase subunit</fullName>
    </submittedName>
</protein>
<dbReference type="InterPro" id="IPR028202">
    <property type="entry name" value="Reductase_C"/>
</dbReference>
<organism evidence="7 8">
    <name type="scientific">Halopolyspora algeriensis</name>
    <dbReference type="NCBI Taxonomy" id="1500506"/>
    <lineage>
        <taxon>Bacteria</taxon>
        <taxon>Bacillati</taxon>
        <taxon>Actinomycetota</taxon>
        <taxon>Actinomycetes</taxon>
        <taxon>Actinomycetes incertae sedis</taxon>
        <taxon>Halopolyspora</taxon>
    </lineage>
</organism>
<dbReference type="InterPro" id="IPR016156">
    <property type="entry name" value="FAD/NAD-linked_Rdtase_dimer_sf"/>
</dbReference>